<dbReference type="PANTHER" id="PTHR34985:SF1">
    <property type="entry name" value="SLR0554 PROTEIN"/>
    <property type="match status" value="1"/>
</dbReference>
<proteinExistence type="predicted"/>
<name>A0AAW7AJY6_9STAP</name>
<evidence type="ECO:0000313" key="3">
    <source>
        <dbReference type="Proteomes" id="UP001174037"/>
    </source>
</evidence>
<evidence type="ECO:0000313" key="2">
    <source>
        <dbReference type="EMBL" id="MDK9866411.1"/>
    </source>
</evidence>
<comment type="caution">
    <text evidence="2">The sequence shown here is derived from an EMBL/GenBank/DDBJ whole genome shotgun (WGS) entry which is preliminary data.</text>
</comment>
<reference evidence="2" key="2">
    <citation type="submission" date="2023-03" db="EMBL/GenBank/DDBJ databases">
        <authorList>
            <person name="Vazquez L."/>
            <person name="Rodriguez J."/>
            <person name="Mayo B."/>
            <person name="Florez A.B."/>
        </authorList>
    </citation>
    <scope>NUCLEOTIDE SEQUENCE</scope>
    <source>
        <strain evidence="2">5A3I</strain>
    </source>
</reference>
<dbReference type="PANTHER" id="PTHR34985">
    <property type="entry name" value="SLR0554 PROTEIN"/>
    <property type="match status" value="1"/>
</dbReference>
<protein>
    <submittedName>
        <fullName evidence="2">Virulence-associated E family protein</fullName>
    </submittedName>
</protein>
<evidence type="ECO:0000259" key="1">
    <source>
        <dbReference type="Pfam" id="PF05272"/>
    </source>
</evidence>
<sequence>MEVTQDEIFENMNKLQETNQQQNWQSKLRISESTGAYKKSTTNGELIIQNDPHLKDMVQYDSFEKITKLKRLPHWRSNNDTNYYWSDMDTIHVKSHIDRCYNLQFSTDILNEVIDKEAYEHKFHPIKSMIESKEWDGVKRVENLFIDYLGSPDTHYNREVAKKWVMGAVARIYKPGIKFDTMAVLYGSQGGGKSTVASKMGGEWYNQSVKSFVGDEAFKKLQGSWVCEIEELSAFQNSTIEDIKGFVSSVIDVYRASYGRRVERHPRQCIFIGTTNNYEFLKDKTGNRRFWPVTTNKSKATKSPFEELTQDVVQQMYAEAKTYFDESPTEKALLLDKEADATALQMQTEHAEKDALIGEIEDFLERPLPSDYWYLDLDSRRRFAHDVVDEDYIKLYGDGKLIELPNTKPGQYVWRDKVCSLEIWRVMMKRDDQPQPHHTRKIDDALRNTSYCSKEKKRTRFGEGVGRQYGLDVDLSSYYKNLKEVSQR</sequence>
<dbReference type="EMBL" id="JARGCK010000008">
    <property type="protein sequence ID" value="MDK9866411.1"/>
    <property type="molecule type" value="Genomic_DNA"/>
</dbReference>
<dbReference type="InterPro" id="IPR027417">
    <property type="entry name" value="P-loop_NTPase"/>
</dbReference>
<feature type="domain" description="Virulence-associated protein E-like" evidence="1">
    <location>
        <begin position="130"/>
        <end position="351"/>
    </location>
</feature>
<gene>
    <name evidence="2" type="ORF">P1A27_10705</name>
</gene>
<dbReference type="AlphaFoldDB" id="A0AAW7AJY6"/>
<dbReference type="InterPro" id="IPR007936">
    <property type="entry name" value="VapE-like_dom"/>
</dbReference>
<dbReference type="Proteomes" id="UP001174037">
    <property type="component" value="Unassembled WGS sequence"/>
</dbReference>
<accession>A0AAW7AJY6</accession>
<reference evidence="2" key="1">
    <citation type="journal article" date="2023" name="Int. J. Mol. Sci.">
        <title>Antibiotic Resistance/Susceptibility Profiles of Staphylococcus equorum Strains from Cheese, and Genome Analysis for Antibiotic Resistance Genes.</title>
        <authorList>
            <person name="Vazquez L."/>
            <person name="Srednik M.E."/>
            <person name="Rodriguez J."/>
            <person name="Florez A.B."/>
            <person name="Mayo B."/>
        </authorList>
    </citation>
    <scope>NUCLEOTIDE SEQUENCE</scope>
    <source>
        <strain evidence="2">5A3I</strain>
    </source>
</reference>
<dbReference type="Pfam" id="PF05272">
    <property type="entry name" value="VapE-like_dom"/>
    <property type="match status" value="1"/>
</dbReference>
<dbReference type="SUPFAM" id="SSF52540">
    <property type="entry name" value="P-loop containing nucleoside triphosphate hydrolases"/>
    <property type="match status" value="1"/>
</dbReference>
<organism evidence="2 3">
    <name type="scientific">Staphylococcus equorum</name>
    <dbReference type="NCBI Taxonomy" id="246432"/>
    <lineage>
        <taxon>Bacteria</taxon>
        <taxon>Bacillati</taxon>
        <taxon>Bacillota</taxon>
        <taxon>Bacilli</taxon>
        <taxon>Bacillales</taxon>
        <taxon>Staphylococcaceae</taxon>
        <taxon>Staphylococcus</taxon>
    </lineage>
</organism>
<dbReference type="RefSeq" id="WP_285324053.1">
    <property type="nucleotide sequence ID" value="NZ_JARGCK010000008.1"/>
</dbReference>